<name>A0A160PM10_9HYPH</name>
<dbReference type="RefSeq" id="WP_157914274.1">
    <property type="nucleotide sequence ID" value="NZ_AP014809.1"/>
</dbReference>
<dbReference type="OrthoDB" id="8242073at2"/>
<sequence>MAQFYAHVSADQIVDELRDDEEEMGEVIALIARQVEKLDSDDAEGLRQFVRSYGEPTDLRVFAALLVRTADEMEARSMASADILRAARARITPLRSWTTEYSARNSDGHYVDPLDRTAACWCTLGSICAEGGRPGGPEQRLAQRACEKLYGSAFIGAVQDRRGHDAALAILDAAIAAAEAEAGR</sequence>
<dbReference type="EMBL" id="AP014809">
    <property type="protein sequence ID" value="BAU93431.1"/>
    <property type="molecule type" value="Genomic_DNA"/>
</dbReference>
<evidence type="ECO:0000313" key="1">
    <source>
        <dbReference type="EMBL" id="BAU93431.1"/>
    </source>
</evidence>
<dbReference type="Proteomes" id="UP000218288">
    <property type="component" value="Chromosome"/>
</dbReference>
<dbReference type="Pfam" id="PF19698">
    <property type="entry name" value="DUF6197"/>
    <property type="match status" value="1"/>
</dbReference>
<accession>A0A160PM10</accession>
<dbReference type="AlphaFoldDB" id="A0A160PM10"/>
<protein>
    <submittedName>
        <fullName evidence="1">Uncharacterized protein</fullName>
    </submittedName>
</protein>
<evidence type="ECO:0000313" key="2">
    <source>
        <dbReference type="Proteomes" id="UP000218288"/>
    </source>
</evidence>
<gene>
    <name evidence="1" type="ORF">MPPM_4826</name>
</gene>
<reference evidence="1 2" key="1">
    <citation type="journal article" date="2016" name="Genome Announc.">
        <title>Complete Genome Sequence of Methylobacterium populi P-1M, Isolated from Pink-Pigmented Household Biofilm.</title>
        <authorList>
            <person name="Morohoshi T."/>
            <person name="Ikeda T."/>
        </authorList>
    </citation>
    <scope>NUCLEOTIDE SEQUENCE [LARGE SCALE GENOMIC DNA]</scope>
    <source>
        <strain evidence="1 2">P-1M</strain>
    </source>
</reference>
<organism evidence="1 2">
    <name type="scientific">Methylorubrum populi</name>
    <dbReference type="NCBI Taxonomy" id="223967"/>
    <lineage>
        <taxon>Bacteria</taxon>
        <taxon>Pseudomonadati</taxon>
        <taxon>Pseudomonadota</taxon>
        <taxon>Alphaproteobacteria</taxon>
        <taxon>Hyphomicrobiales</taxon>
        <taxon>Methylobacteriaceae</taxon>
        <taxon>Methylorubrum</taxon>
    </lineage>
</organism>
<dbReference type="InterPro" id="IPR045677">
    <property type="entry name" value="DUF6197"/>
</dbReference>
<proteinExistence type="predicted"/>